<dbReference type="EMBL" id="PIPM01000002">
    <property type="protein sequence ID" value="RUO35665.1"/>
    <property type="molecule type" value="Genomic_DNA"/>
</dbReference>
<dbReference type="PANTHER" id="PTHR47505">
    <property type="entry name" value="DNA UTILIZATION PROTEIN YHGH"/>
    <property type="match status" value="1"/>
</dbReference>
<evidence type="ECO:0008006" key="4">
    <source>
        <dbReference type="Google" id="ProtNLM"/>
    </source>
</evidence>
<gene>
    <name evidence="2" type="ORF">CWE11_02580</name>
</gene>
<organism evidence="2 3">
    <name type="scientific">Aliidiomarina sanyensis</name>
    <dbReference type="NCBI Taxonomy" id="1249555"/>
    <lineage>
        <taxon>Bacteria</taxon>
        <taxon>Pseudomonadati</taxon>
        <taxon>Pseudomonadota</taxon>
        <taxon>Gammaproteobacteria</taxon>
        <taxon>Alteromonadales</taxon>
        <taxon>Idiomarinaceae</taxon>
        <taxon>Aliidiomarina</taxon>
    </lineage>
</organism>
<accession>A0A432WPG6</accession>
<dbReference type="Gene3D" id="3.40.50.2020">
    <property type="match status" value="1"/>
</dbReference>
<dbReference type="Proteomes" id="UP000288405">
    <property type="component" value="Unassembled WGS sequence"/>
</dbReference>
<evidence type="ECO:0000256" key="1">
    <source>
        <dbReference type="ARBA" id="ARBA00008007"/>
    </source>
</evidence>
<sequence length="224" mass="25318">MVKQFSVLLKSWRQVCAHGVCWLCEQTVPLVDGLCTDCAMDLPYLPSHSCKPSSINGHPCRAWFAPLSYQTPVDRWFAPFKYAHQPGMAKHFAPLIAAHVVRCYRINRIFLPQALIPIPLSTMRWWQRGYNQAGLLAEEVGRLLDIPVLYPLRRRYTRASTAMGARERAQNLENAFRVAVPLKLERIALVDDIITSGATLGAAGRTLHQSQRCIIDAWAFAYTP</sequence>
<dbReference type="AlphaFoldDB" id="A0A432WPG6"/>
<comment type="similarity">
    <text evidence="1">Belongs to the ComF/GntX family.</text>
</comment>
<dbReference type="InterPro" id="IPR000836">
    <property type="entry name" value="PRTase_dom"/>
</dbReference>
<dbReference type="CDD" id="cd06223">
    <property type="entry name" value="PRTases_typeI"/>
    <property type="match status" value="1"/>
</dbReference>
<evidence type="ECO:0000313" key="2">
    <source>
        <dbReference type="EMBL" id="RUO35665.1"/>
    </source>
</evidence>
<dbReference type="OrthoDB" id="9793412at2"/>
<dbReference type="InterPro" id="IPR029057">
    <property type="entry name" value="PRTase-like"/>
</dbReference>
<dbReference type="InterPro" id="IPR051910">
    <property type="entry name" value="ComF/GntX_DNA_util-trans"/>
</dbReference>
<dbReference type="PANTHER" id="PTHR47505:SF1">
    <property type="entry name" value="DNA UTILIZATION PROTEIN YHGH"/>
    <property type="match status" value="1"/>
</dbReference>
<proteinExistence type="inferred from homology"/>
<reference evidence="2 3" key="1">
    <citation type="journal article" date="2011" name="Front. Microbiol.">
        <title>Genomic signatures of strain selection and enhancement in Bacillus atrophaeus var. globigii, a historical biowarfare simulant.</title>
        <authorList>
            <person name="Gibbons H.S."/>
            <person name="Broomall S.M."/>
            <person name="McNew L.A."/>
            <person name="Daligault H."/>
            <person name="Chapman C."/>
            <person name="Bruce D."/>
            <person name="Karavis M."/>
            <person name="Krepps M."/>
            <person name="McGregor P.A."/>
            <person name="Hong C."/>
            <person name="Park K.H."/>
            <person name="Akmal A."/>
            <person name="Feldman A."/>
            <person name="Lin J.S."/>
            <person name="Chang W.E."/>
            <person name="Higgs B.W."/>
            <person name="Demirev P."/>
            <person name="Lindquist J."/>
            <person name="Liem A."/>
            <person name="Fochler E."/>
            <person name="Read T.D."/>
            <person name="Tapia R."/>
            <person name="Johnson S."/>
            <person name="Bishop-Lilly K.A."/>
            <person name="Detter C."/>
            <person name="Han C."/>
            <person name="Sozhamannan S."/>
            <person name="Rosenzweig C.N."/>
            <person name="Skowronski E.W."/>
        </authorList>
    </citation>
    <scope>NUCLEOTIDE SEQUENCE [LARGE SCALE GENOMIC DNA]</scope>
    <source>
        <strain evidence="2 3">GYP-17</strain>
    </source>
</reference>
<protein>
    <recommendedName>
        <fullName evidence="4">ComF family protein</fullName>
    </recommendedName>
</protein>
<keyword evidence="3" id="KW-1185">Reference proteome</keyword>
<name>A0A432WPG6_9GAMM</name>
<dbReference type="RefSeq" id="WP_126776045.1">
    <property type="nucleotide sequence ID" value="NZ_PIPM01000002.1"/>
</dbReference>
<evidence type="ECO:0000313" key="3">
    <source>
        <dbReference type="Proteomes" id="UP000288405"/>
    </source>
</evidence>
<comment type="caution">
    <text evidence="2">The sequence shown here is derived from an EMBL/GenBank/DDBJ whole genome shotgun (WGS) entry which is preliminary data.</text>
</comment>
<dbReference type="SUPFAM" id="SSF53271">
    <property type="entry name" value="PRTase-like"/>
    <property type="match status" value="1"/>
</dbReference>